<dbReference type="Proteomes" id="UP000094313">
    <property type="component" value="Chromosome"/>
</dbReference>
<dbReference type="InterPro" id="IPR050736">
    <property type="entry name" value="Sensor_HK_Regulatory"/>
</dbReference>
<evidence type="ECO:0000259" key="7">
    <source>
        <dbReference type="PROSITE" id="PS50109"/>
    </source>
</evidence>
<dbReference type="RefSeq" id="WP_069380134.1">
    <property type="nucleotide sequence ID" value="NZ_CP017141.1"/>
</dbReference>
<reference evidence="8 9" key="1">
    <citation type="submission" date="2016-08" db="EMBL/GenBank/DDBJ databases">
        <authorList>
            <person name="Seilhamer J.J."/>
        </authorList>
    </citation>
    <scope>NUCLEOTIDE SEQUENCE [LARGE SCALE GENOMIC DNA]</scope>
    <source>
        <strain evidence="8 9">DX4</strain>
    </source>
</reference>
<dbReference type="GO" id="GO:0000155">
    <property type="term" value="F:phosphorelay sensor kinase activity"/>
    <property type="evidence" value="ECO:0007669"/>
    <property type="project" value="InterPro"/>
</dbReference>
<sequence>MFKRFVLFIGITLVFLLNAGRGFSQIAELDKLKSGLPLIKDSIKYVNSLNRMAMLSHLRYRDSCLYYATKAKQIALRLQYKKGIADAKNCEAVYYLSTNNYLSAKYFNEALQLYKSINDQENVCQVLMNIGVLILVYENEKSALRYVKEAFEKSKSLKKDSIRSIIISNILDIDKSISPERFNSLFEEGMRIAKKYKDDRLIIYYESLEGELLYQKGKQEQGLEILLRSLRKADSLGLENLKVGIYLPLSKMLIEQGKNDQSKHDLGIGYLQTGLAASEKFGYAEFYMLFAEKLYQHYRDDGRHEKAYHYVSLLLAKKNSIAQAADQSGYNYLNYALRENENEELRSKEGARKTTIVLLSCLFALSMALLFFVYRSLRVKREHVKAQQKLNEITLTQNVELQQTNRFNTMLISVIAHDVRQPFSTIVMLSSVFNDDVDLLTEEEKLEIMKELAETSQKSLSFMDGLLEWIKSKKTTFEYQPEKLLVKDLITEANTFFKIAQEKKHIKLILNIPELATVLTHKQMLLFILRNILNNATKFSPVEGRISINAWMENGNMIIAIHDQGAGMSQKRIDRLFTAGSGDIDQHENNGAGLALSISYEMAMIMNAKISVTSEPGKGTTFFLLLKENE</sequence>
<dbReference type="PRINTS" id="PR00344">
    <property type="entry name" value="BCTRLSENSOR"/>
</dbReference>
<dbReference type="EMBL" id="CP017141">
    <property type="protein sequence ID" value="AOM78469.1"/>
    <property type="molecule type" value="Genomic_DNA"/>
</dbReference>
<feature type="domain" description="Histidine kinase" evidence="7">
    <location>
        <begin position="414"/>
        <end position="630"/>
    </location>
</feature>
<evidence type="ECO:0000256" key="2">
    <source>
        <dbReference type="ARBA" id="ARBA00012438"/>
    </source>
</evidence>
<dbReference type="InterPro" id="IPR036097">
    <property type="entry name" value="HisK_dim/P_sf"/>
</dbReference>
<accession>A0A1D7QIN9</accession>
<comment type="catalytic activity">
    <reaction evidence="1">
        <text>ATP + protein L-histidine = ADP + protein N-phospho-L-histidine.</text>
        <dbReference type="EC" id="2.7.13.3"/>
    </reaction>
</comment>
<dbReference type="InterPro" id="IPR005467">
    <property type="entry name" value="His_kinase_dom"/>
</dbReference>
<evidence type="ECO:0000313" key="8">
    <source>
        <dbReference type="EMBL" id="AOM78469.1"/>
    </source>
</evidence>
<keyword evidence="9" id="KW-1185">Reference proteome</keyword>
<dbReference type="SUPFAM" id="SSF48452">
    <property type="entry name" value="TPR-like"/>
    <property type="match status" value="1"/>
</dbReference>
<dbReference type="InterPro" id="IPR003594">
    <property type="entry name" value="HATPase_dom"/>
</dbReference>
<gene>
    <name evidence="8" type="ORF">BFS30_15560</name>
</gene>
<dbReference type="Pfam" id="PF02518">
    <property type="entry name" value="HATPase_c"/>
    <property type="match status" value="1"/>
</dbReference>
<dbReference type="SUPFAM" id="SSF47384">
    <property type="entry name" value="Homodimeric domain of signal transducing histidine kinase"/>
    <property type="match status" value="1"/>
</dbReference>
<feature type="transmembrane region" description="Helical" evidence="6">
    <location>
        <begin position="356"/>
        <end position="374"/>
    </location>
</feature>
<evidence type="ECO:0000256" key="6">
    <source>
        <dbReference type="SAM" id="Phobius"/>
    </source>
</evidence>
<dbReference type="InterPro" id="IPR004358">
    <property type="entry name" value="Sig_transdc_His_kin-like_C"/>
</dbReference>
<evidence type="ECO:0000256" key="3">
    <source>
        <dbReference type="ARBA" id="ARBA00022679"/>
    </source>
</evidence>
<keyword evidence="4" id="KW-0418">Kinase</keyword>
<keyword evidence="6" id="KW-1133">Transmembrane helix</keyword>
<evidence type="ECO:0000256" key="1">
    <source>
        <dbReference type="ARBA" id="ARBA00000085"/>
    </source>
</evidence>
<dbReference type="PANTHER" id="PTHR43711">
    <property type="entry name" value="TWO-COMPONENT HISTIDINE KINASE"/>
    <property type="match status" value="1"/>
</dbReference>
<dbReference type="KEGG" id="psty:BFS30_15560"/>
<dbReference type="Gene3D" id="1.10.287.130">
    <property type="match status" value="1"/>
</dbReference>
<keyword evidence="6" id="KW-0812">Transmembrane</keyword>
<name>A0A1D7QIN9_9SPHI</name>
<protein>
    <recommendedName>
        <fullName evidence="2">histidine kinase</fullName>
        <ecNumber evidence="2">2.7.13.3</ecNumber>
    </recommendedName>
</protein>
<organism evidence="8 9">
    <name type="scientific">Pedobacter steynii</name>
    <dbReference type="NCBI Taxonomy" id="430522"/>
    <lineage>
        <taxon>Bacteria</taxon>
        <taxon>Pseudomonadati</taxon>
        <taxon>Bacteroidota</taxon>
        <taxon>Sphingobacteriia</taxon>
        <taxon>Sphingobacteriales</taxon>
        <taxon>Sphingobacteriaceae</taxon>
        <taxon>Pedobacter</taxon>
    </lineage>
</organism>
<dbReference type="SMART" id="SM00387">
    <property type="entry name" value="HATPase_c"/>
    <property type="match status" value="1"/>
</dbReference>
<dbReference type="Gene3D" id="3.30.565.10">
    <property type="entry name" value="Histidine kinase-like ATPase, C-terminal domain"/>
    <property type="match status" value="1"/>
</dbReference>
<evidence type="ECO:0000313" key="9">
    <source>
        <dbReference type="Proteomes" id="UP000094313"/>
    </source>
</evidence>
<dbReference type="Gene3D" id="1.25.40.10">
    <property type="entry name" value="Tetratricopeptide repeat domain"/>
    <property type="match status" value="1"/>
</dbReference>
<dbReference type="EC" id="2.7.13.3" evidence="2"/>
<keyword evidence="3" id="KW-0808">Transferase</keyword>
<keyword evidence="6" id="KW-0472">Membrane</keyword>
<dbReference type="PROSITE" id="PS50109">
    <property type="entry name" value="HIS_KIN"/>
    <property type="match status" value="1"/>
</dbReference>
<proteinExistence type="predicted"/>
<dbReference type="InterPro" id="IPR011990">
    <property type="entry name" value="TPR-like_helical_dom_sf"/>
</dbReference>
<dbReference type="OrthoDB" id="1301080at2"/>
<evidence type="ECO:0000256" key="4">
    <source>
        <dbReference type="ARBA" id="ARBA00022777"/>
    </source>
</evidence>
<dbReference type="InterPro" id="IPR036890">
    <property type="entry name" value="HATPase_C_sf"/>
</dbReference>
<evidence type="ECO:0000256" key="5">
    <source>
        <dbReference type="ARBA" id="ARBA00023012"/>
    </source>
</evidence>
<dbReference type="AlphaFoldDB" id="A0A1D7QIN9"/>
<dbReference type="SUPFAM" id="SSF55874">
    <property type="entry name" value="ATPase domain of HSP90 chaperone/DNA topoisomerase II/histidine kinase"/>
    <property type="match status" value="1"/>
</dbReference>
<keyword evidence="5" id="KW-0902">Two-component regulatory system</keyword>
<dbReference type="PANTHER" id="PTHR43711:SF1">
    <property type="entry name" value="HISTIDINE KINASE 1"/>
    <property type="match status" value="1"/>
</dbReference>